<reference evidence="3" key="1">
    <citation type="journal article" date="2019" name="Int. J. Syst. Evol. Microbiol.">
        <title>The Global Catalogue of Microorganisms (GCM) 10K type strain sequencing project: providing services to taxonomists for standard genome sequencing and annotation.</title>
        <authorList>
            <consortium name="The Broad Institute Genomics Platform"/>
            <consortium name="The Broad Institute Genome Sequencing Center for Infectious Disease"/>
            <person name="Wu L."/>
            <person name="Ma J."/>
        </authorList>
    </citation>
    <scope>NUCLEOTIDE SEQUENCE [LARGE SCALE GENOMIC DNA]</scope>
    <source>
        <strain evidence="3">CCUG 56029</strain>
    </source>
</reference>
<sequence length="81" mass="8470">MTDHKRSKTGDHQGDMIPDTDGGLSDQEVSDYGAGAGRGARQVPGAETSQEYVDAHVQRGSDGGTASDLLDPDEGPKDNLK</sequence>
<evidence type="ECO:0000313" key="3">
    <source>
        <dbReference type="Proteomes" id="UP001595998"/>
    </source>
</evidence>
<evidence type="ECO:0000256" key="1">
    <source>
        <dbReference type="SAM" id="MobiDB-lite"/>
    </source>
</evidence>
<evidence type="ECO:0008006" key="4">
    <source>
        <dbReference type="Google" id="ProtNLM"/>
    </source>
</evidence>
<protein>
    <recommendedName>
        <fullName evidence="4">DUF4025 domain-containing protein</fullName>
    </recommendedName>
</protein>
<organism evidence="2 3">
    <name type="scientific">Deinococcus navajonensis</name>
    <dbReference type="NCBI Taxonomy" id="309884"/>
    <lineage>
        <taxon>Bacteria</taxon>
        <taxon>Thermotogati</taxon>
        <taxon>Deinococcota</taxon>
        <taxon>Deinococci</taxon>
        <taxon>Deinococcales</taxon>
        <taxon>Deinococcaceae</taxon>
        <taxon>Deinococcus</taxon>
    </lineage>
</organism>
<keyword evidence="3" id="KW-1185">Reference proteome</keyword>
<feature type="compositionally biased region" description="Basic and acidic residues" evidence="1">
    <location>
        <begin position="1"/>
        <end position="14"/>
    </location>
</feature>
<name>A0ABV8XHE0_9DEIO</name>
<accession>A0ABV8XHE0</accession>
<proteinExistence type="predicted"/>
<feature type="region of interest" description="Disordered" evidence="1">
    <location>
        <begin position="1"/>
        <end position="81"/>
    </location>
</feature>
<dbReference type="EMBL" id="JBHSEH010000004">
    <property type="protein sequence ID" value="MFC4424969.1"/>
    <property type="molecule type" value="Genomic_DNA"/>
</dbReference>
<gene>
    <name evidence="2" type="ORF">ACFOZ9_02020</name>
</gene>
<dbReference type="Proteomes" id="UP001595998">
    <property type="component" value="Unassembled WGS sequence"/>
</dbReference>
<comment type="caution">
    <text evidence="2">The sequence shown here is derived from an EMBL/GenBank/DDBJ whole genome shotgun (WGS) entry which is preliminary data.</text>
</comment>
<evidence type="ECO:0000313" key="2">
    <source>
        <dbReference type="EMBL" id="MFC4424969.1"/>
    </source>
</evidence>
<dbReference type="RefSeq" id="WP_380035800.1">
    <property type="nucleotide sequence ID" value="NZ_JBHSEH010000004.1"/>
</dbReference>